<feature type="compositionally biased region" description="Polar residues" evidence="1">
    <location>
        <begin position="49"/>
        <end position="61"/>
    </location>
</feature>
<evidence type="ECO:0000256" key="1">
    <source>
        <dbReference type="SAM" id="MobiDB-lite"/>
    </source>
</evidence>
<evidence type="ECO:0000313" key="3">
    <source>
        <dbReference type="Proteomes" id="UP000324222"/>
    </source>
</evidence>
<dbReference type="OrthoDB" id="203339at2759"/>
<feature type="region of interest" description="Disordered" evidence="1">
    <location>
        <begin position="49"/>
        <end position="72"/>
    </location>
</feature>
<keyword evidence="3" id="KW-1185">Reference proteome</keyword>
<sequence>MKTTPDAATTTKDISQWQWDTFFNQEDAPPTKNYFPSCDKLIADFLKSSTKTSDSSGNDHSQNGKKKRHQRR</sequence>
<dbReference type="EMBL" id="VSRR010111902">
    <property type="protein sequence ID" value="MPC97893.1"/>
    <property type="molecule type" value="Genomic_DNA"/>
</dbReference>
<gene>
    <name evidence="2" type="ORF">E2C01_093233</name>
</gene>
<comment type="caution">
    <text evidence="2">The sequence shown here is derived from an EMBL/GenBank/DDBJ whole genome shotgun (WGS) entry which is preliminary data.</text>
</comment>
<name>A0A5B7JTY6_PORTR</name>
<reference evidence="2 3" key="1">
    <citation type="submission" date="2019-05" db="EMBL/GenBank/DDBJ databases">
        <title>Another draft genome of Portunus trituberculatus and its Hox gene families provides insights of decapod evolution.</title>
        <authorList>
            <person name="Jeong J.-H."/>
            <person name="Song I."/>
            <person name="Kim S."/>
            <person name="Choi T."/>
            <person name="Kim D."/>
            <person name="Ryu S."/>
            <person name="Kim W."/>
        </authorList>
    </citation>
    <scope>NUCLEOTIDE SEQUENCE [LARGE SCALE GENOMIC DNA]</scope>
    <source>
        <tissue evidence="2">Muscle</tissue>
    </source>
</reference>
<organism evidence="2 3">
    <name type="scientific">Portunus trituberculatus</name>
    <name type="common">Swimming crab</name>
    <name type="synonym">Neptunus trituberculatus</name>
    <dbReference type="NCBI Taxonomy" id="210409"/>
    <lineage>
        <taxon>Eukaryota</taxon>
        <taxon>Metazoa</taxon>
        <taxon>Ecdysozoa</taxon>
        <taxon>Arthropoda</taxon>
        <taxon>Crustacea</taxon>
        <taxon>Multicrustacea</taxon>
        <taxon>Malacostraca</taxon>
        <taxon>Eumalacostraca</taxon>
        <taxon>Eucarida</taxon>
        <taxon>Decapoda</taxon>
        <taxon>Pleocyemata</taxon>
        <taxon>Brachyura</taxon>
        <taxon>Eubrachyura</taxon>
        <taxon>Portunoidea</taxon>
        <taxon>Portunidae</taxon>
        <taxon>Portuninae</taxon>
        <taxon>Portunus</taxon>
    </lineage>
</organism>
<protein>
    <submittedName>
        <fullName evidence="2">Uncharacterized protein</fullName>
    </submittedName>
</protein>
<accession>A0A5B7JTY6</accession>
<feature type="compositionally biased region" description="Basic residues" evidence="1">
    <location>
        <begin position="63"/>
        <end position="72"/>
    </location>
</feature>
<dbReference type="AlphaFoldDB" id="A0A5B7JTY6"/>
<proteinExistence type="predicted"/>
<dbReference type="Proteomes" id="UP000324222">
    <property type="component" value="Unassembled WGS sequence"/>
</dbReference>
<evidence type="ECO:0000313" key="2">
    <source>
        <dbReference type="EMBL" id="MPC97893.1"/>
    </source>
</evidence>